<dbReference type="AlphaFoldDB" id="A0AB74UQX1"/>
<keyword evidence="1" id="KW-0812">Transmembrane</keyword>
<keyword evidence="1" id="KW-0472">Membrane</keyword>
<feature type="transmembrane region" description="Helical" evidence="1">
    <location>
        <begin position="6"/>
        <end position="25"/>
    </location>
</feature>
<proteinExistence type="predicted"/>
<dbReference type="RefSeq" id="WP_395119646.1">
    <property type="nucleotide sequence ID" value="NZ_CP170721.1"/>
</dbReference>
<reference evidence="2" key="1">
    <citation type="submission" date="2024-10" db="EMBL/GenBank/DDBJ databases">
        <authorList>
            <person name="Lesea H.P."/>
            <person name="Kuehl J.V."/>
            <person name="Chandonia J.-M."/>
        </authorList>
    </citation>
    <scope>NUCLEOTIDE SEQUENCE</scope>
    <source>
        <strain evidence="2">FW102-FHT14D07</strain>
    </source>
</reference>
<protein>
    <submittedName>
        <fullName evidence="2">Uncharacterized protein</fullName>
    </submittedName>
</protein>
<gene>
    <name evidence="2" type="ORF">ACFYG5_03230</name>
</gene>
<accession>A0AB74UQX1</accession>
<dbReference type="EMBL" id="CP170721">
    <property type="protein sequence ID" value="XIA19171.1"/>
    <property type="molecule type" value="Genomic_DNA"/>
</dbReference>
<name>A0AB74UQX1_9GAMM</name>
<sequence length="50" mass="5802">MTFKLLCIAMVIAIASAIVWLIVELRADKRDQARYEVTTPRDRLPRRSDV</sequence>
<organism evidence="2">
    <name type="scientific">Rhodanobacter sp. FW102-FHT14D07</name>
    <dbReference type="NCBI Taxonomy" id="3351462"/>
    <lineage>
        <taxon>Bacteria</taxon>
        <taxon>Pseudomonadati</taxon>
        <taxon>Pseudomonadota</taxon>
        <taxon>Gammaproteobacteria</taxon>
        <taxon>Lysobacterales</taxon>
        <taxon>Rhodanobacteraceae</taxon>
        <taxon>Rhodanobacter</taxon>
    </lineage>
</organism>
<keyword evidence="1" id="KW-1133">Transmembrane helix</keyword>
<evidence type="ECO:0000313" key="2">
    <source>
        <dbReference type="EMBL" id="XIA19171.1"/>
    </source>
</evidence>
<evidence type="ECO:0000256" key="1">
    <source>
        <dbReference type="SAM" id="Phobius"/>
    </source>
</evidence>